<accession>A0AA36FRL5</accession>
<evidence type="ECO:0000256" key="2">
    <source>
        <dbReference type="ARBA" id="ARBA00022448"/>
    </source>
</evidence>
<feature type="non-terminal residue" evidence="10">
    <location>
        <position position="476"/>
    </location>
</feature>
<feature type="region of interest" description="Disordered" evidence="7">
    <location>
        <begin position="224"/>
        <end position="247"/>
    </location>
</feature>
<dbReference type="AlphaFoldDB" id="A0AA36FRL5"/>
<evidence type="ECO:0000256" key="3">
    <source>
        <dbReference type="ARBA" id="ARBA00022692"/>
    </source>
</evidence>
<dbReference type="PANTHER" id="PTHR16950:SF25">
    <property type="entry name" value="ZINC TRANSPORTER SLC39A7"/>
    <property type="match status" value="1"/>
</dbReference>
<evidence type="ECO:0000313" key="11">
    <source>
        <dbReference type="Proteomes" id="UP001177023"/>
    </source>
</evidence>
<name>A0AA36FRL5_9BILA</name>
<organism evidence="10 11">
    <name type="scientific">Mesorhabditis spiculigera</name>
    <dbReference type="NCBI Taxonomy" id="96644"/>
    <lineage>
        <taxon>Eukaryota</taxon>
        <taxon>Metazoa</taxon>
        <taxon>Ecdysozoa</taxon>
        <taxon>Nematoda</taxon>
        <taxon>Chromadorea</taxon>
        <taxon>Rhabditida</taxon>
        <taxon>Rhabditina</taxon>
        <taxon>Rhabditomorpha</taxon>
        <taxon>Rhabditoidea</taxon>
        <taxon>Rhabditidae</taxon>
        <taxon>Mesorhabditinae</taxon>
        <taxon>Mesorhabditis</taxon>
    </lineage>
</organism>
<sequence length="476" mass="50128">MRFGLLLAAAALVVAAYGQQHHGHTHEAPHSKYGREVNEQAAAEAAAHDHGHSHAGGKCPHAHSHDAADHGHSHGAEDHGHSHGAEDHGNSHGAEEHGHAHTGGKCPHSHGAEDHGHSHGAEDHGNSHGGQGHSHGAAKAKREVHPADSHQYEGALSFMNDARTRLWVHALGATLMISIAPFLILLFIPIQANTSDSGPLLKVLLAFGSGGLLGDAFLHLIPHAQPPAEEGGHGHSHEHHGHSHGPHDMSVGGWVLAGIIAFLTIEKLLRILRGGEHGHSHGGNGHSHGGNAKQSDDEEEDEKKGGKKDKKKVEKKADAPKEHEGIKIAAYLNLAADFAHNFTDGLAIGASFIAGTGIGIVTTMTVLIHEVPHEIGDFAILVQSGYTKTRAMMIQLVTALGAFSGCLLSLWSADGAVADAASATWVLPFTAGGFIYIATVSVIPELLENSSLKQTVLEIIALLTGIYMMYLIAMYE</sequence>
<keyword evidence="4 8" id="KW-1133">Transmembrane helix</keyword>
<keyword evidence="2" id="KW-0813">Transport</keyword>
<feature type="region of interest" description="Disordered" evidence="7">
    <location>
        <begin position="40"/>
        <end position="144"/>
    </location>
</feature>
<dbReference type="Proteomes" id="UP001177023">
    <property type="component" value="Unassembled WGS sequence"/>
</dbReference>
<feature type="transmembrane region" description="Helical" evidence="8">
    <location>
        <begin position="200"/>
        <end position="221"/>
    </location>
</feature>
<keyword evidence="5 8" id="KW-0472">Membrane</keyword>
<protein>
    <submittedName>
        <fullName evidence="10">Uncharacterized protein</fullName>
    </submittedName>
</protein>
<reference evidence="10" key="1">
    <citation type="submission" date="2023-06" db="EMBL/GenBank/DDBJ databases">
        <authorList>
            <person name="Delattre M."/>
        </authorList>
    </citation>
    <scope>NUCLEOTIDE SEQUENCE</scope>
    <source>
        <strain evidence="10">AF72</strain>
    </source>
</reference>
<dbReference type="InterPro" id="IPR003689">
    <property type="entry name" value="ZIP"/>
</dbReference>
<evidence type="ECO:0000256" key="7">
    <source>
        <dbReference type="SAM" id="MobiDB-lite"/>
    </source>
</evidence>
<gene>
    <name evidence="10" type="ORF">MSPICULIGERA_LOCUS3174</name>
</gene>
<evidence type="ECO:0000313" key="10">
    <source>
        <dbReference type="EMBL" id="CAJ0564500.1"/>
    </source>
</evidence>
<dbReference type="PANTHER" id="PTHR16950">
    <property type="entry name" value="ZINC TRANSPORTER SLC39A7 HISTIDINE-RICH MEMBRANE PROTEIN KE4"/>
    <property type="match status" value="1"/>
</dbReference>
<proteinExistence type="inferred from homology"/>
<evidence type="ECO:0000256" key="4">
    <source>
        <dbReference type="ARBA" id="ARBA00022989"/>
    </source>
</evidence>
<feature type="transmembrane region" description="Helical" evidence="8">
    <location>
        <begin position="393"/>
        <end position="413"/>
    </location>
</feature>
<feature type="transmembrane region" description="Helical" evidence="8">
    <location>
        <begin position="455"/>
        <end position="475"/>
    </location>
</feature>
<evidence type="ECO:0000256" key="9">
    <source>
        <dbReference type="SAM" id="SignalP"/>
    </source>
</evidence>
<feature type="signal peptide" evidence="9">
    <location>
        <begin position="1"/>
        <end position="18"/>
    </location>
</feature>
<evidence type="ECO:0000256" key="6">
    <source>
        <dbReference type="ARBA" id="ARBA00038485"/>
    </source>
</evidence>
<keyword evidence="3 8" id="KW-0812">Transmembrane</keyword>
<feature type="compositionally biased region" description="Basic and acidic residues" evidence="7">
    <location>
        <begin position="63"/>
        <end position="99"/>
    </location>
</feature>
<keyword evidence="11" id="KW-1185">Reference proteome</keyword>
<dbReference type="GO" id="GO:0005385">
    <property type="term" value="F:zinc ion transmembrane transporter activity"/>
    <property type="evidence" value="ECO:0007669"/>
    <property type="project" value="TreeGrafter"/>
</dbReference>
<dbReference type="GO" id="GO:0006882">
    <property type="term" value="P:intracellular zinc ion homeostasis"/>
    <property type="evidence" value="ECO:0007669"/>
    <property type="project" value="TreeGrafter"/>
</dbReference>
<feature type="transmembrane region" description="Helical" evidence="8">
    <location>
        <begin position="251"/>
        <end position="269"/>
    </location>
</feature>
<dbReference type="GO" id="GO:0016020">
    <property type="term" value="C:membrane"/>
    <property type="evidence" value="ECO:0007669"/>
    <property type="project" value="UniProtKB-SubCell"/>
</dbReference>
<feature type="chain" id="PRO_5041332431" evidence="9">
    <location>
        <begin position="19"/>
        <end position="476"/>
    </location>
</feature>
<comment type="caution">
    <text evidence="10">The sequence shown here is derived from an EMBL/GenBank/DDBJ whole genome shotgun (WGS) entry which is preliminary data.</text>
</comment>
<feature type="region of interest" description="Disordered" evidence="7">
    <location>
        <begin position="276"/>
        <end position="319"/>
    </location>
</feature>
<dbReference type="EMBL" id="CATQJA010000888">
    <property type="protein sequence ID" value="CAJ0564500.1"/>
    <property type="molecule type" value="Genomic_DNA"/>
</dbReference>
<comment type="similarity">
    <text evidence="6">Belongs to the ZIP transporter (TC 2.A.5) family. KE4/Catsup subfamily.</text>
</comment>
<evidence type="ECO:0000256" key="5">
    <source>
        <dbReference type="ARBA" id="ARBA00023136"/>
    </source>
</evidence>
<feature type="transmembrane region" description="Helical" evidence="8">
    <location>
        <begin position="425"/>
        <end position="443"/>
    </location>
</feature>
<evidence type="ECO:0000256" key="8">
    <source>
        <dbReference type="SAM" id="Phobius"/>
    </source>
</evidence>
<feature type="transmembrane region" description="Helical" evidence="8">
    <location>
        <begin position="166"/>
        <end position="188"/>
    </location>
</feature>
<dbReference type="Pfam" id="PF02535">
    <property type="entry name" value="Zip"/>
    <property type="match status" value="1"/>
</dbReference>
<evidence type="ECO:0000256" key="1">
    <source>
        <dbReference type="ARBA" id="ARBA00004141"/>
    </source>
</evidence>
<feature type="compositionally biased region" description="Basic and acidic residues" evidence="7">
    <location>
        <begin position="110"/>
        <end position="126"/>
    </location>
</feature>
<keyword evidence="9" id="KW-0732">Signal</keyword>
<comment type="subcellular location">
    <subcellularLocation>
        <location evidence="1">Membrane</location>
        <topology evidence="1">Multi-pass membrane protein</topology>
    </subcellularLocation>
</comment>